<evidence type="ECO:0000313" key="3">
    <source>
        <dbReference type="Proteomes" id="UP000298860"/>
    </source>
</evidence>
<dbReference type="AlphaFoldDB" id="A0A4D4IX14"/>
<name>A0A4D4IX14_9PSEU</name>
<gene>
    <name evidence="2" type="ORF">GTS_03740</name>
</gene>
<evidence type="ECO:0000313" key="2">
    <source>
        <dbReference type="EMBL" id="GDY28741.1"/>
    </source>
</evidence>
<organism evidence="2 3">
    <name type="scientific">Gandjariella thermophila</name>
    <dbReference type="NCBI Taxonomy" id="1931992"/>
    <lineage>
        <taxon>Bacteria</taxon>
        <taxon>Bacillati</taxon>
        <taxon>Actinomycetota</taxon>
        <taxon>Actinomycetes</taxon>
        <taxon>Pseudonocardiales</taxon>
        <taxon>Pseudonocardiaceae</taxon>
        <taxon>Gandjariella</taxon>
    </lineage>
</organism>
<keyword evidence="3" id="KW-1185">Reference proteome</keyword>
<evidence type="ECO:0000259" key="1">
    <source>
        <dbReference type="Pfam" id="PF04738"/>
    </source>
</evidence>
<reference evidence="3" key="1">
    <citation type="submission" date="2019-04" db="EMBL/GenBank/DDBJ databases">
        <title>Draft genome sequence of Pseudonocardiaceae bacterium SL3-2-4.</title>
        <authorList>
            <person name="Ningsih F."/>
            <person name="Yokota A."/>
            <person name="Sakai Y."/>
            <person name="Nanatani K."/>
            <person name="Yabe S."/>
            <person name="Oetari A."/>
            <person name="Sjamsuridzal W."/>
        </authorList>
    </citation>
    <scope>NUCLEOTIDE SEQUENCE [LARGE SCALE GENOMIC DNA]</scope>
    <source>
        <strain evidence="3">SL3-2-4</strain>
    </source>
</reference>
<dbReference type="EMBL" id="BJFL01000001">
    <property type="protein sequence ID" value="GDY28741.1"/>
    <property type="molecule type" value="Genomic_DNA"/>
</dbReference>
<protein>
    <recommendedName>
        <fullName evidence="1">Lantibiotic dehydratase N-terminal domain-containing protein</fullName>
    </recommendedName>
</protein>
<proteinExistence type="predicted"/>
<accession>A0A4D4IX14</accession>
<dbReference type="Proteomes" id="UP000298860">
    <property type="component" value="Unassembled WGS sequence"/>
</dbReference>
<comment type="caution">
    <text evidence="2">The sequence shown here is derived from an EMBL/GenBank/DDBJ whole genome shotgun (WGS) entry which is preliminary data.</text>
</comment>
<dbReference type="InterPro" id="IPR006827">
    <property type="entry name" value="Lant_deHydtase_N"/>
</dbReference>
<feature type="domain" description="Lantibiotic dehydratase N-terminal" evidence="1">
    <location>
        <begin position="553"/>
        <end position="707"/>
    </location>
</feature>
<dbReference type="Pfam" id="PF04738">
    <property type="entry name" value="Lant_dehydr_N"/>
    <property type="match status" value="1"/>
</dbReference>
<sequence>MLRAAGLPARLWLSAAAPELFTLLRRLDAEEASYRRVSGILAEHLCACLVPAPRLTSADRRLAVEVSRRLKAGALVGVTDCLRLAAAAEVDACDRDLARELRRLGAAADALARVHRRAGEAVASEKRRLLRAPWALLRGFAAGRRVLAEAGLPPVHATGADRASGATGRRLWQRSDRLWRAIAAEATAPASGQAALVSLGRPASGPLALTGEIAVEWVANARAPRSVRDAGVVVALAPLHRVDGDHLRVWAADPADPQRLTERRVRLTPVVAAVVDALRGGALRLADVERSVLATAAGRAMLRECVAHLADTGVLRVSAAPRPVWIGWQRLGGPGRTPRPALDGRHGGRRRVFRRASGGIDPPEVRRLEHAVAQVLRLAELIGEDRGAVADDLGDEPRPVLDVLAAPRARRGRHAAAAPGWPAPCTPGSGYARLLRTMADRADSAAVLDIGADLLDACGAAPAGFRWPVDCAVRPLGRDGGWALAAVSPAGSLDAPVAGGLLRLSGEVAHIAWYRAFLGRLERRTGMPVVELRVPGCAGPLHARAWTGDPDLGVHRADAAAPRYVPLDDLVVRRAEGRVVVVEAPEGPVWIVYHGPRTPPPPWDALVAVLRHTGAPAVWPPDLRQSVHALPGRSFVPRIAVAGDLVVSPAQWRLPRAALCDPHADDLAKARALARLRDAHGLPRWVRVSTVDDPRSLACDLESLLAVRVFDEVAVGGRGDVLIEEMVPHPGQYSVTDPADDPADVVAAEVLFRFPFAENPAALAAVIPAPAGYAVPRSRSTA</sequence>